<gene>
    <name evidence="3" type="ORF">OVN18_12960</name>
</gene>
<dbReference type="InterPro" id="IPR011528">
    <property type="entry name" value="NERD"/>
</dbReference>
<dbReference type="Proteomes" id="UP001164706">
    <property type="component" value="Chromosome"/>
</dbReference>
<evidence type="ECO:0000256" key="1">
    <source>
        <dbReference type="SAM" id="MobiDB-lite"/>
    </source>
</evidence>
<dbReference type="AlphaFoldDB" id="A0A9E8S8Z6"/>
<dbReference type="PROSITE" id="PS50965">
    <property type="entry name" value="NERD"/>
    <property type="match status" value="1"/>
</dbReference>
<evidence type="ECO:0000313" key="3">
    <source>
        <dbReference type="EMBL" id="WAB81424.1"/>
    </source>
</evidence>
<dbReference type="KEGG" id="mdb:OVN18_12960"/>
<proteinExistence type="predicted"/>
<feature type="compositionally biased region" description="Low complexity" evidence="1">
    <location>
        <begin position="1"/>
        <end position="11"/>
    </location>
</feature>
<evidence type="ECO:0000259" key="2">
    <source>
        <dbReference type="PROSITE" id="PS50965"/>
    </source>
</evidence>
<accession>A0A9E8S8Z6</accession>
<feature type="domain" description="NERD" evidence="2">
    <location>
        <begin position="53"/>
        <end position="160"/>
    </location>
</feature>
<dbReference type="Pfam" id="PF08378">
    <property type="entry name" value="NERD"/>
    <property type="match status" value="1"/>
</dbReference>
<protein>
    <submittedName>
        <fullName evidence="3">Nuclease-related domain-containing protein</fullName>
    </submittedName>
</protein>
<keyword evidence="4" id="KW-1185">Reference proteome</keyword>
<name>A0A9E8S8Z6_9MICO</name>
<dbReference type="RefSeq" id="WP_267781180.1">
    <property type="nucleotide sequence ID" value="NZ_CP113089.1"/>
</dbReference>
<reference evidence="3" key="1">
    <citation type="submission" date="2022-11" db="EMBL/GenBank/DDBJ databases">
        <title>Description of Microcella daejonensis nov. sp, isolated from riverside soil.</title>
        <authorList>
            <person name="Molina K.M."/>
            <person name="Kim S.B."/>
        </authorList>
    </citation>
    <scope>NUCLEOTIDE SEQUENCE</scope>
    <source>
        <strain evidence="3">MMS21-STM12</strain>
    </source>
</reference>
<sequence length="216" mass="23243">MTSDTGAAGASARREYERRRAQDEQRIRGQWGRLGGLAVALTPERQGTRAWSVGAVGEQRVGAALDAIASDSIRVLHDRRIPRSRANIDHIVITPGAVWVIDAKRYSGRPELRVDGGLIRPRTESLIVGGRDKSALVESVLGQAARICDAVPGNPIRTALCFVDADWPLFGGSFVVRTVEVTWPKRLAERILSTATGAVDVDAVAAAAEARFRPSA</sequence>
<feature type="region of interest" description="Disordered" evidence="1">
    <location>
        <begin position="1"/>
        <end position="24"/>
    </location>
</feature>
<feature type="compositionally biased region" description="Basic and acidic residues" evidence="1">
    <location>
        <begin position="12"/>
        <end position="24"/>
    </location>
</feature>
<organism evidence="3 4">
    <name type="scientific">Microcella daejeonensis</name>
    <dbReference type="NCBI Taxonomy" id="2994971"/>
    <lineage>
        <taxon>Bacteria</taxon>
        <taxon>Bacillati</taxon>
        <taxon>Actinomycetota</taxon>
        <taxon>Actinomycetes</taxon>
        <taxon>Micrococcales</taxon>
        <taxon>Microbacteriaceae</taxon>
        <taxon>Microcella</taxon>
    </lineage>
</organism>
<dbReference type="EMBL" id="CP113089">
    <property type="protein sequence ID" value="WAB81424.1"/>
    <property type="molecule type" value="Genomic_DNA"/>
</dbReference>
<evidence type="ECO:0000313" key="4">
    <source>
        <dbReference type="Proteomes" id="UP001164706"/>
    </source>
</evidence>